<comment type="caution">
    <text evidence="6">The sequence shown here is derived from an EMBL/GenBank/DDBJ whole genome shotgun (WGS) entry which is preliminary data.</text>
</comment>
<sequence length="263" mass="27630">MAVETSAGSATESRGASVIVNVIEVLRCFTVEQPLQGVTEIAARVGLHKSSVSRILATLEQERIVERDGPSRKYRLGLGLIAVAGPLLANLDVRQVAYPVLEELRESTQETVALTVWDGAESISVEQLASPRQVKHTSPMGSRYATGLSASVQVFLAYEDPAGVAERVAGGTIKFEAGTGDAASYQERLAAVREAGSAVNYGETSPDEVGVAAPVRDHRGTVVAAVMIAAPRYRVTGDVLDSLRAACRRAASEISVRLGGTAG</sequence>
<evidence type="ECO:0000256" key="1">
    <source>
        <dbReference type="ARBA" id="ARBA00023015"/>
    </source>
</evidence>
<protein>
    <submittedName>
        <fullName evidence="6">IclR family transcriptional regulator</fullName>
    </submittedName>
</protein>
<dbReference type="CDD" id="cd00090">
    <property type="entry name" value="HTH_ARSR"/>
    <property type="match status" value="1"/>
</dbReference>
<dbReference type="PANTHER" id="PTHR30136">
    <property type="entry name" value="HELIX-TURN-HELIX TRANSCRIPTIONAL REGULATOR, ICLR FAMILY"/>
    <property type="match status" value="1"/>
</dbReference>
<dbReference type="PANTHER" id="PTHR30136:SF24">
    <property type="entry name" value="HTH-TYPE TRANSCRIPTIONAL REPRESSOR ALLR"/>
    <property type="match status" value="1"/>
</dbReference>
<dbReference type="InterPro" id="IPR005471">
    <property type="entry name" value="Tscrpt_reg_IclR_N"/>
</dbReference>
<keyword evidence="2" id="KW-0238">DNA-binding</keyword>
<feature type="domain" description="HTH iclR-type" evidence="4">
    <location>
        <begin position="16"/>
        <end position="78"/>
    </location>
</feature>
<dbReference type="Proteomes" id="UP001500752">
    <property type="component" value="Unassembled WGS sequence"/>
</dbReference>
<dbReference type="InterPro" id="IPR036390">
    <property type="entry name" value="WH_DNA-bd_sf"/>
</dbReference>
<keyword evidence="1" id="KW-0805">Transcription regulation</keyword>
<dbReference type="EMBL" id="BAABEO010000035">
    <property type="protein sequence ID" value="GAA3704179.1"/>
    <property type="molecule type" value="Genomic_DNA"/>
</dbReference>
<dbReference type="SUPFAM" id="SSF46785">
    <property type="entry name" value="Winged helix' DNA-binding domain"/>
    <property type="match status" value="1"/>
</dbReference>
<dbReference type="Gene3D" id="3.30.450.40">
    <property type="match status" value="1"/>
</dbReference>
<dbReference type="PROSITE" id="PS51078">
    <property type="entry name" value="ICLR_ED"/>
    <property type="match status" value="1"/>
</dbReference>
<gene>
    <name evidence="6" type="ORF">GCM10023081_45660</name>
</gene>
<evidence type="ECO:0000256" key="3">
    <source>
        <dbReference type="ARBA" id="ARBA00023163"/>
    </source>
</evidence>
<evidence type="ECO:0000313" key="7">
    <source>
        <dbReference type="Proteomes" id="UP001500752"/>
    </source>
</evidence>
<reference evidence="7" key="1">
    <citation type="journal article" date="2019" name="Int. J. Syst. Evol. Microbiol.">
        <title>The Global Catalogue of Microorganisms (GCM) 10K type strain sequencing project: providing services to taxonomists for standard genome sequencing and annotation.</title>
        <authorList>
            <consortium name="The Broad Institute Genomics Platform"/>
            <consortium name="The Broad Institute Genome Sequencing Center for Infectious Disease"/>
            <person name="Wu L."/>
            <person name="Ma J."/>
        </authorList>
    </citation>
    <scope>NUCLEOTIDE SEQUENCE [LARGE SCALE GENOMIC DNA]</scope>
    <source>
        <strain evidence="7">JCM 30742</strain>
    </source>
</reference>
<feature type="domain" description="IclR-ED" evidence="5">
    <location>
        <begin position="79"/>
        <end position="260"/>
    </location>
</feature>
<name>A0ABP7DGS8_9MICC</name>
<dbReference type="PROSITE" id="PS51077">
    <property type="entry name" value="HTH_ICLR"/>
    <property type="match status" value="1"/>
</dbReference>
<evidence type="ECO:0000259" key="5">
    <source>
        <dbReference type="PROSITE" id="PS51078"/>
    </source>
</evidence>
<dbReference type="InterPro" id="IPR014757">
    <property type="entry name" value="Tscrpt_reg_IclR_C"/>
</dbReference>
<accession>A0ABP7DGS8</accession>
<dbReference type="RefSeq" id="WP_345154635.1">
    <property type="nucleotide sequence ID" value="NZ_BAABEO010000035.1"/>
</dbReference>
<dbReference type="SUPFAM" id="SSF55781">
    <property type="entry name" value="GAF domain-like"/>
    <property type="match status" value="1"/>
</dbReference>
<dbReference type="InterPro" id="IPR011991">
    <property type="entry name" value="ArsR-like_HTH"/>
</dbReference>
<dbReference type="SMART" id="SM00346">
    <property type="entry name" value="HTH_ICLR"/>
    <property type="match status" value="1"/>
</dbReference>
<evidence type="ECO:0000313" key="6">
    <source>
        <dbReference type="EMBL" id="GAA3704179.1"/>
    </source>
</evidence>
<proteinExistence type="predicted"/>
<dbReference type="Pfam" id="PF09339">
    <property type="entry name" value="HTH_IclR"/>
    <property type="match status" value="1"/>
</dbReference>
<dbReference type="InterPro" id="IPR050707">
    <property type="entry name" value="HTH_MetabolicPath_Reg"/>
</dbReference>
<dbReference type="InterPro" id="IPR036388">
    <property type="entry name" value="WH-like_DNA-bd_sf"/>
</dbReference>
<dbReference type="Gene3D" id="1.10.10.10">
    <property type="entry name" value="Winged helix-like DNA-binding domain superfamily/Winged helix DNA-binding domain"/>
    <property type="match status" value="1"/>
</dbReference>
<keyword evidence="3" id="KW-0804">Transcription</keyword>
<evidence type="ECO:0000256" key="2">
    <source>
        <dbReference type="ARBA" id="ARBA00023125"/>
    </source>
</evidence>
<keyword evidence="7" id="KW-1185">Reference proteome</keyword>
<dbReference type="InterPro" id="IPR029016">
    <property type="entry name" value="GAF-like_dom_sf"/>
</dbReference>
<dbReference type="Pfam" id="PF01614">
    <property type="entry name" value="IclR_C"/>
    <property type="match status" value="1"/>
</dbReference>
<organism evidence="6 7">
    <name type="scientific">Arthrobacter ginkgonis</name>
    <dbReference type="NCBI Taxonomy" id="1630594"/>
    <lineage>
        <taxon>Bacteria</taxon>
        <taxon>Bacillati</taxon>
        <taxon>Actinomycetota</taxon>
        <taxon>Actinomycetes</taxon>
        <taxon>Micrococcales</taxon>
        <taxon>Micrococcaceae</taxon>
        <taxon>Arthrobacter</taxon>
    </lineage>
</organism>
<evidence type="ECO:0000259" key="4">
    <source>
        <dbReference type="PROSITE" id="PS51077"/>
    </source>
</evidence>